<dbReference type="EMBL" id="CP036273">
    <property type="protein sequence ID" value="QDU20743.1"/>
    <property type="molecule type" value="Genomic_DNA"/>
</dbReference>
<evidence type="ECO:0000313" key="2">
    <source>
        <dbReference type="Proteomes" id="UP000319576"/>
    </source>
</evidence>
<keyword evidence="2" id="KW-1185">Reference proteome</keyword>
<sequence>MSVAFSCRSRPRVAWSRNCPRCRLGKVKVRTGAAYSRFWYCASGGCGWACWRPPAVMDCPTCRAGMIWSHSRLSVGCPGCGFRVALRRATEKDN</sequence>
<proteinExistence type="predicted"/>
<accession>A0A517XTC5</accession>
<organism evidence="1 2">
    <name type="scientific">Urbifossiella limnaea</name>
    <dbReference type="NCBI Taxonomy" id="2528023"/>
    <lineage>
        <taxon>Bacteria</taxon>
        <taxon>Pseudomonadati</taxon>
        <taxon>Planctomycetota</taxon>
        <taxon>Planctomycetia</taxon>
        <taxon>Gemmatales</taxon>
        <taxon>Gemmataceae</taxon>
        <taxon>Urbifossiella</taxon>
    </lineage>
</organism>
<reference evidence="1 2" key="1">
    <citation type="submission" date="2019-02" db="EMBL/GenBank/DDBJ databases">
        <title>Deep-cultivation of Planctomycetes and their phenomic and genomic characterization uncovers novel biology.</title>
        <authorList>
            <person name="Wiegand S."/>
            <person name="Jogler M."/>
            <person name="Boedeker C."/>
            <person name="Pinto D."/>
            <person name="Vollmers J."/>
            <person name="Rivas-Marin E."/>
            <person name="Kohn T."/>
            <person name="Peeters S.H."/>
            <person name="Heuer A."/>
            <person name="Rast P."/>
            <person name="Oberbeckmann S."/>
            <person name="Bunk B."/>
            <person name="Jeske O."/>
            <person name="Meyerdierks A."/>
            <person name="Storesund J.E."/>
            <person name="Kallscheuer N."/>
            <person name="Luecker S."/>
            <person name="Lage O.M."/>
            <person name="Pohl T."/>
            <person name="Merkel B.J."/>
            <person name="Hornburger P."/>
            <person name="Mueller R.-W."/>
            <person name="Bruemmer F."/>
            <person name="Labrenz M."/>
            <person name="Spormann A.M."/>
            <person name="Op den Camp H."/>
            <person name="Overmann J."/>
            <person name="Amann R."/>
            <person name="Jetten M.S.M."/>
            <person name="Mascher T."/>
            <person name="Medema M.H."/>
            <person name="Devos D.P."/>
            <person name="Kaster A.-K."/>
            <person name="Ovreas L."/>
            <person name="Rohde M."/>
            <person name="Galperin M.Y."/>
            <person name="Jogler C."/>
        </authorList>
    </citation>
    <scope>NUCLEOTIDE SEQUENCE [LARGE SCALE GENOMIC DNA]</scope>
    <source>
        <strain evidence="1 2">ETA_A1</strain>
    </source>
</reference>
<evidence type="ECO:0000313" key="1">
    <source>
        <dbReference type="EMBL" id="QDU20743.1"/>
    </source>
</evidence>
<dbReference type="Proteomes" id="UP000319576">
    <property type="component" value="Chromosome"/>
</dbReference>
<dbReference type="KEGG" id="uli:ETAA1_27020"/>
<name>A0A517XTC5_9BACT</name>
<protein>
    <submittedName>
        <fullName evidence="1">Uncharacterized protein</fullName>
    </submittedName>
</protein>
<gene>
    <name evidence="1" type="ORF">ETAA1_27020</name>
</gene>
<dbReference type="AlphaFoldDB" id="A0A517XTC5"/>